<keyword evidence="1 2" id="KW-0238">DNA-binding</keyword>
<dbReference type="EC" id="4.2.1.75" evidence="4"/>
<dbReference type="SMART" id="SM00862">
    <property type="entry name" value="Trans_reg_C"/>
    <property type="match status" value="1"/>
</dbReference>
<dbReference type="GO" id="GO:0003677">
    <property type="term" value="F:DNA binding"/>
    <property type="evidence" value="ECO:0007669"/>
    <property type="project" value="UniProtKB-UniRule"/>
</dbReference>
<dbReference type="Pfam" id="PF02602">
    <property type="entry name" value="HEM4"/>
    <property type="match status" value="1"/>
</dbReference>
<dbReference type="GO" id="GO:0004852">
    <property type="term" value="F:uroporphyrinogen-III synthase activity"/>
    <property type="evidence" value="ECO:0007669"/>
    <property type="project" value="UniProtKB-EC"/>
</dbReference>
<proteinExistence type="predicted"/>
<dbReference type="GO" id="GO:0000160">
    <property type="term" value="P:phosphorelay signal transduction system"/>
    <property type="evidence" value="ECO:0007669"/>
    <property type="project" value="InterPro"/>
</dbReference>
<dbReference type="RefSeq" id="WP_118912305.1">
    <property type="nucleotide sequence ID" value="NZ_CBCRVH010000027.1"/>
</dbReference>
<dbReference type="GO" id="GO:0006355">
    <property type="term" value="P:regulation of DNA-templated transcription"/>
    <property type="evidence" value="ECO:0007669"/>
    <property type="project" value="InterPro"/>
</dbReference>
<evidence type="ECO:0000256" key="2">
    <source>
        <dbReference type="PROSITE-ProRule" id="PRU01091"/>
    </source>
</evidence>
<dbReference type="GO" id="GO:0006780">
    <property type="term" value="P:uroporphyrinogen III biosynthetic process"/>
    <property type="evidence" value="ECO:0007669"/>
    <property type="project" value="InterPro"/>
</dbReference>
<dbReference type="PANTHER" id="PTHR40082:SF1">
    <property type="entry name" value="BLR5956 PROTEIN"/>
    <property type="match status" value="1"/>
</dbReference>
<dbReference type="InterPro" id="IPR001867">
    <property type="entry name" value="OmpR/PhoB-type_DNA-bd"/>
</dbReference>
<organism evidence="4 5">
    <name type="scientific">Dermacoccus abyssi</name>
    <dbReference type="NCBI Taxonomy" id="322596"/>
    <lineage>
        <taxon>Bacteria</taxon>
        <taxon>Bacillati</taxon>
        <taxon>Actinomycetota</taxon>
        <taxon>Actinomycetes</taxon>
        <taxon>Micrococcales</taxon>
        <taxon>Dermacoccaceae</taxon>
        <taxon>Dermacoccus</taxon>
    </lineage>
</organism>
<dbReference type="InterPro" id="IPR036108">
    <property type="entry name" value="4pyrrol_syn_uPrphyn_synt_sf"/>
</dbReference>
<dbReference type="CDD" id="cd00383">
    <property type="entry name" value="trans_reg_C"/>
    <property type="match status" value="1"/>
</dbReference>
<gene>
    <name evidence="4" type="ORF">D1832_01590</name>
</gene>
<dbReference type="PANTHER" id="PTHR40082">
    <property type="entry name" value="BLR5956 PROTEIN"/>
    <property type="match status" value="1"/>
</dbReference>
<feature type="domain" description="OmpR/PhoB-type" evidence="3">
    <location>
        <begin position="288"/>
        <end position="380"/>
    </location>
</feature>
<dbReference type="InterPro" id="IPR016032">
    <property type="entry name" value="Sig_transdc_resp-reg_C-effctor"/>
</dbReference>
<protein>
    <submittedName>
        <fullName evidence="4">Uroporphyrinogen-III synthase</fullName>
        <ecNumber evidence="4">4.2.1.75</ecNumber>
    </submittedName>
</protein>
<dbReference type="EMBL" id="QWLM01000001">
    <property type="protein sequence ID" value="RHW48145.1"/>
    <property type="molecule type" value="Genomic_DNA"/>
</dbReference>
<dbReference type="AlphaFoldDB" id="A0A417ZC32"/>
<dbReference type="Pfam" id="PF00486">
    <property type="entry name" value="Trans_reg_C"/>
    <property type="match status" value="1"/>
</dbReference>
<dbReference type="InterPro" id="IPR003754">
    <property type="entry name" value="4pyrrol_synth_uPrphyn_synth"/>
</dbReference>
<dbReference type="Proteomes" id="UP000285376">
    <property type="component" value="Unassembled WGS sequence"/>
</dbReference>
<dbReference type="NCBIfam" id="NF005568">
    <property type="entry name" value="PRK07239.1"/>
    <property type="match status" value="1"/>
</dbReference>
<dbReference type="InterPro" id="IPR036388">
    <property type="entry name" value="WH-like_DNA-bd_sf"/>
</dbReference>
<dbReference type="Gene3D" id="1.10.10.10">
    <property type="entry name" value="Winged helix-like DNA-binding domain superfamily/Winged helix DNA-binding domain"/>
    <property type="match status" value="1"/>
</dbReference>
<dbReference type="SUPFAM" id="SSF69618">
    <property type="entry name" value="HemD-like"/>
    <property type="match status" value="1"/>
</dbReference>
<keyword evidence="4" id="KW-0456">Lyase</keyword>
<accession>A0A417ZC32</accession>
<name>A0A417ZC32_9MICO</name>
<reference evidence="4 5" key="1">
    <citation type="submission" date="2018-08" db="EMBL/GenBank/DDBJ databases">
        <title>Whole genome sequence analysis of Dermacoccus abyssi bacteria isolated from Deep Mariana trench Micromonospora spp reveals genes involved in the environmental adaptation and production of secondary metabolites.</title>
        <authorList>
            <person name="Abdel-Mageed W.M."/>
            <person name="Lehri B."/>
            <person name="Nouioui I."/>
            <person name="Goodfellow I."/>
            <person name="Jaspars M."/>
            <person name="Karlyshev A."/>
        </authorList>
    </citation>
    <scope>NUCLEOTIDE SEQUENCE [LARGE SCALE GENOMIC DNA]</scope>
    <source>
        <strain evidence="4 5">MT1.1</strain>
    </source>
</reference>
<dbReference type="PROSITE" id="PS51755">
    <property type="entry name" value="OMPR_PHOB"/>
    <property type="match status" value="1"/>
</dbReference>
<sequence length="383" mass="40510">MNETTAPSVHAEAARLPQDLAGCRVVLTAQRRADEFAAALERRGATVVHAPTLSHIPHVDDPELIARTGELIDNPPDVVIVTTGVGFRGWMEAADAAGQSDALLAVLENARFIARGPKARGALQREGLTVDWTAESETAQEIKERLQDEGVAGLRVAVQHHGAGSDGLDEMLRRGGADVAPLIVYRWGPAPDPVAVEAAVDIVARRDADCIAFTSAPGAHAFLEAAERAGVRDLVLDAMRDGDVLAAAVGDTTAAPLREHDIDPLVPERFRMGALVRAIVFALKARRSPALVTPAGLLELTRDQALLDGDVLPLAPSSLAVLRKLMAAEGSVVPREELLTVLPGAGDAHSVEVAVARLREALASKESVVTVIKRGYRLEVLDA</sequence>
<dbReference type="Gene3D" id="3.40.50.10090">
    <property type="match status" value="2"/>
</dbReference>
<evidence type="ECO:0000313" key="4">
    <source>
        <dbReference type="EMBL" id="RHW48145.1"/>
    </source>
</evidence>
<comment type="caution">
    <text evidence="4">The sequence shown here is derived from an EMBL/GenBank/DDBJ whole genome shotgun (WGS) entry which is preliminary data.</text>
</comment>
<dbReference type="SUPFAM" id="SSF46894">
    <property type="entry name" value="C-terminal effector domain of the bipartite response regulators"/>
    <property type="match status" value="1"/>
</dbReference>
<evidence type="ECO:0000313" key="5">
    <source>
        <dbReference type="Proteomes" id="UP000285376"/>
    </source>
</evidence>
<dbReference type="CDD" id="cd06578">
    <property type="entry name" value="HemD"/>
    <property type="match status" value="1"/>
</dbReference>
<evidence type="ECO:0000256" key="1">
    <source>
        <dbReference type="ARBA" id="ARBA00023125"/>
    </source>
</evidence>
<evidence type="ECO:0000259" key="3">
    <source>
        <dbReference type="PROSITE" id="PS51755"/>
    </source>
</evidence>
<dbReference type="InterPro" id="IPR039793">
    <property type="entry name" value="UROS/Hem4"/>
</dbReference>
<feature type="DNA-binding region" description="OmpR/PhoB-type" evidence="2">
    <location>
        <begin position="288"/>
        <end position="380"/>
    </location>
</feature>